<proteinExistence type="predicted"/>
<organism evidence="1 2">
    <name type="scientific">Curtobacterium poinsettiae</name>
    <dbReference type="NCBI Taxonomy" id="159612"/>
    <lineage>
        <taxon>Bacteria</taxon>
        <taxon>Bacillati</taxon>
        <taxon>Actinomycetota</taxon>
        <taxon>Actinomycetes</taxon>
        <taxon>Micrococcales</taxon>
        <taxon>Microbacteriaceae</taxon>
        <taxon>Curtobacterium</taxon>
    </lineage>
</organism>
<reference evidence="1" key="1">
    <citation type="submission" date="2022-09" db="EMBL/GenBank/DDBJ databases">
        <title>Taxonomy of Curtobacterium flaccumfaciens.</title>
        <authorList>
            <person name="Osdaghi E."/>
            <person name="Taghavi S.M."/>
            <person name="Hamidizade M."/>
            <person name="Abachi H."/>
            <person name="Fazliarab A."/>
            <person name="Baeyen S."/>
            <person name="Portier P."/>
            <person name="Van Vaerenbergh J."/>
            <person name="Jacques M.-A."/>
        </authorList>
    </citation>
    <scope>NUCLEOTIDE SEQUENCE</scope>
    <source>
        <strain evidence="1">AGQB46</strain>
    </source>
</reference>
<sequence>MTRYFEFPTGGGSWVKETVDRTNSGDLLTRRQYTGDPRVESDHARLDNVTQFNAETEELATRMRQGFVLANGQVDWQNWEPV</sequence>
<protein>
    <submittedName>
        <fullName evidence="1">Uncharacterized protein</fullName>
    </submittedName>
</protein>
<dbReference type="KEGG" id="cpoi:OE229_02770"/>
<evidence type="ECO:0000313" key="2">
    <source>
        <dbReference type="Proteomes" id="UP001062223"/>
    </source>
</evidence>
<dbReference type="RefSeq" id="WP_263344987.1">
    <property type="nucleotide sequence ID" value="NZ_CP106879.1"/>
</dbReference>
<dbReference type="AlphaFoldDB" id="A0A9Q9P853"/>
<gene>
    <name evidence="1" type="ORF">OE229_02770</name>
</gene>
<name>A0A9Q9P853_9MICO</name>
<evidence type="ECO:0000313" key="1">
    <source>
        <dbReference type="EMBL" id="UYC81403.1"/>
    </source>
</evidence>
<dbReference type="EMBL" id="CP106879">
    <property type="protein sequence ID" value="UYC81403.1"/>
    <property type="molecule type" value="Genomic_DNA"/>
</dbReference>
<accession>A0A9Q9P853</accession>
<dbReference type="Proteomes" id="UP001062223">
    <property type="component" value="Chromosome"/>
</dbReference>